<keyword evidence="2" id="KW-1133">Transmembrane helix</keyword>
<name>A0AAD4R4Q4_9BILA</name>
<gene>
    <name evidence="3" type="ORF">DdX_11433</name>
</gene>
<evidence type="ECO:0000256" key="1">
    <source>
        <dbReference type="SAM" id="MobiDB-lite"/>
    </source>
</evidence>
<feature type="transmembrane region" description="Helical" evidence="2">
    <location>
        <begin position="594"/>
        <end position="617"/>
    </location>
</feature>
<evidence type="ECO:0000313" key="4">
    <source>
        <dbReference type="Proteomes" id="UP001201812"/>
    </source>
</evidence>
<feature type="transmembrane region" description="Helical" evidence="2">
    <location>
        <begin position="103"/>
        <end position="123"/>
    </location>
</feature>
<feature type="transmembrane region" description="Helical" evidence="2">
    <location>
        <begin position="384"/>
        <end position="404"/>
    </location>
</feature>
<keyword evidence="2" id="KW-0812">Transmembrane</keyword>
<feature type="transmembrane region" description="Helical" evidence="2">
    <location>
        <begin position="328"/>
        <end position="346"/>
    </location>
</feature>
<dbReference type="Proteomes" id="UP001201812">
    <property type="component" value="Unassembled WGS sequence"/>
</dbReference>
<proteinExistence type="predicted"/>
<dbReference type="EMBL" id="JAKKPZ010000031">
    <property type="protein sequence ID" value="KAI1709358.1"/>
    <property type="molecule type" value="Genomic_DNA"/>
</dbReference>
<feature type="transmembrane region" description="Helical" evidence="2">
    <location>
        <begin position="135"/>
        <end position="154"/>
    </location>
</feature>
<accession>A0AAD4R4Q4</accession>
<feature type="transmembrane region" description="Helical" evidence="2">
    <location>
        <begin position="160"/>
        <end position="180"/>
    </location>
</feature>
<keyword evidence="4" id="KW-1185">Reference proteome</keyword>
<feature type="transmembrane region" description="Helical" evidence="2">
    <location>
        <begin position="358"/>
        <end position="375"/>
    </location>
</feature>
<comment type="caution">
    <text evidence="3">The sequence shown here is derived from an EMBL/GenBank/DDBJ whole genome shotgun (WGS) entry which is preliminary data.</text>
</comment>
<evidence type="ECO:0000313" key="3">
    <source>
        <dbReference type="EMBL" id="KAI1709358.1"/>
    </source>
</evidence>
<feature type="transmembrane region" description="Helical" evidence="2">
    <location>
        <begin position="227"/>
        <end position="253"/>
    </location>
</feature>
<feature type="transmembrane region" description="Helical" evidence="2">
    <location>
        <begin position="68"/>
        <end position="91"/>
    </location>
</feature>
<feature type="transmembrane region" description="Helical" evidence="2">
    <location>
        <begin position="410"/>
        <end position="434"/>
    </location>
</feature>
<dbReference type="InterPro" id="IPR036259">
    <property type="entry name" value="MFS_trans_sf"/>
</dbReference>
<dbReference type="SUPFAM" id="SSF103473">
    <property type="entry name" value="MFS general substrate transporter"/>
    <property type="match status" value="1"/>
</dbReference>
<protein>
    <submittedName>
        <fullName evidence="3">Uncharacterized protein</fullName>
    </submittedName>
</protein>
<feature type="transmembrane region" description="Helical" evidence="2">
    <location>
        <begin position="457"/>
        <end position="480"/>
    </location>
</feature>
<reference evidence="3" key="1">
    <citation type="submission" date="2022-01" db="EMBL/GenBank/DDBJ databases">
        <title>Genome Sequence Resource for Two Populations of Ditylenchus destructor, the Migratory Endoparasitic Phytonematode.</title>
        <authorList>
            <person name="Zhang H."/>
            <person name="Lin R."/>
            <person name="Xie B."/>
        </authorList>
    </citation>
    <scope>NUCLEOTIDE SEQUENCE</scope>
    <source>
        <strain evidence="3">BazhouSP</strain>
    </source>
</reference>
<evidence type="ECO:0000256" key="2">
    <source>
        <dbReference type="SAM" id="Phobius"/>
    </source>
</evidence>
<feature type="region of interest" description="Disordered" evidence="1">
    <location>
        <begin position="548"/>
        <end position="578"/>
    </location>
</feature>
<keyword evidence="2" id="KW-0472">Membrane</keyword>
<dbReference type="AlphaFoldDB" id="A0AAD4R4Q4"/>
<organism evidence="3 4">
    <name type="scientific">Ditylenchus destructor</name>
    <dbReference type="NCBI Taxonomy" id="166010"/>
    <lineage>
        <taxon>Eukaryota</taxon>
        <taxon>Metazoa</taxon>
        <taxon>Ecdysozoa</taxon>
        <taxon>Nematoda</taxon>
        <taxon>Chromadorea</taxon>
        <taxon>Rhabditida</taxon>
        <taxon>Tylenchina</taxon>
        <taxon>Tylenchomorpha</taxon>
        <taxon>Sphaerularioidea</taxon>
        <taxon>Anguinidae</taxon>
        <taxon>Anguininae</taxon>
        <taxon>Ditylenchus</taxon>
    </lineage>
</organism>
<feature type="transmembrane region" description="Helical" evidence="2">
    <location>
        <begin position="200"/>
        <end position="221"/>
    </location>
</feature>
<sequence length="640" mass="72316">MENEDTKEEEKDVGGHQEISPVNLSCTLTHPEERAMGNQTDDAIVEKFRSIRIPTWLKMLSMKSVASPLLSCFALSSIYTVFHFYIAVIYLTKNNVGLNQLALIFLGVITLRLVIYPVSYFLLNSWKKSRESMKNHFIILFGFLASISFGFLWHPMNPTYIGLQLCLAVVCLEVSVECLISELSRTFEAHYLILKNSAQLAWLIEIIFTSGVLIILVVQFFTNNATLLIGFEVACLVVAIVAFGSFLISYIFYPNSVSVLKKGRRAISNVSQLSREISDRITSVVHSPTKSGEKETNKDSLLCLLSRFMTDPQFICPLIGKAARQARIAFNTVFLYLFVQLFLMTFERFSETGFGVNFYFVACLTVHLIITKLLLTTLRDSGPAVVNIMLALLSLASNILILIFGRSIYFFTICYIFFENVLSRACSQATYAMLQTRFVENMSKDQSNRKLISRRRLAFIGNLVSGSTEYFVLAIALIILNYSSRDLQNFLQNSAPLAVKCEQTIIDTTDMAIKYNNTNDAHFFNLLSQSASATHLILNISAQPDNITSDETKSARREKRNANDINDSSVEKEDKHRSQLEAKTKRLCDHMVDVTFVLVVLISTSLASIELLAMNLLRRHSKWTIDKSSRSSRQSSFSFH</sequence>
<feature type="compositionally biased region" description="Basic and acidic residues" evidence="1">
    <location>
        <begin position="569"/>
        <end position="578"/>
    </location>
</feature>